<reference evidence="1 2" key="1">
    <citation type="submission" date="2020-02" db="EMBL/GenBank/DDBJ databases">
        <title>Draft genome sequence of Haematococcus lacustris strain NIES-144.</title>
        <authorList>
            <person name="Morimoto D."/>
            <person name="Nakagawa S."/>
            <person name="Yoshida T."/>
            <person name="Sawayama S."/>
        </authorList>
    </citation>
    <scope>NUCLEOTIDE SEQUENCE [LARGE SCALE GENOMIC DNA]</scope>
    <source>
        <strain evidence="1 2">NIES-144</strain>
    </source>
</reference>
<protein>
    <submittedName>
        <fullName evidence="1">Uncharacterized protein</fullName>
    </submittedName>
</protein>
<comment type="caution">
    <text evidence="1">The sequence shown here is derived from an EMBL/GenBank/DDBJ whole genome shotgun (WGS) entry which is preliminary data.</text>
</comment>
<accession>A0A699ZZK1</accession>
<dbReference type="AlphaFoldDB" id="A0A699ZZK1"/>
<evidence type="ECO:0000313" key="1">
    <source>
        <dbReference type="EMBL" id="GFH23918.1"/>
    </source>
</evidence>
<keyword evidence="2" id="KW-1185">Reference proteome</keyword>
<gene>
    <name evidence="1" type="ORF">HaLaN_21612</name>
</gene>
<proteinExistence type="predicted"/>
<name>A0A699ZZK1_HAELA</name>
<organism evidence="1 2">
    <name type="scientific">Haematococcus lacustris</name>
    <name type="common">Green alga</name>
    <name type="synonym">Haematococcus pluvialis</name>
    <dbReference type="NCBI Taxonomy" id="44745"/>
    <lineage>
        <taxon>Eukaryota</taxon>
        <taxon>Viridiplantae</taxon>
        <taxon>Chlorophyta</taxon>
        <taxon>core chlorophytes</taxon>
        <taxon>Chlorophyceae</taxon>
        <taxon>CS clade</taxon>
        <taxon>Chlamydomonadales</taxon>
        <taxon>Haematococcaceae</taxon>
        <taxon>Haematococcus</taxon>
    </lineage>
</organism>
<evidence type="ECO:0000313" key="2">
    <source>
        <dbReference type="Proteomes" id="UP000485058"/>
    </source>
</evidence>
<dbReference type="Proteomes" id="UP000485058">
    <property type="component" value="Unassembled WGS sequence"/>
</dbReference>
<sequence length="257" mass="25412">MATCCLPSGVQPSATALPAITSSDNRLGIPFNVLEGLGVCASPDTDTGLHMTTAACDAPSSAPAAEASATPAKASVLAAAAAVRAVTCEAGPVQAAAAAAGQGTCGRLAGSKVVEVAADGDEAGSQAGQQYIRPGHVTALASIVAGVLQELGLSQQLVATAEGVVLSCSWLFSRGDVFHDPEGTQGAWQPQHDTLHCHSVMARQLLQAGGWACDLGPATSYALGGGLCCSQDQFQAPAATLAAGAQAQALGPAFMAM</sequence>
<dbReference type="EMBL" id="BLLF01002396">
    <property type="protein sequence ID" value="GFH23918.1"/>
    <property type="molecule type" value="Genomic_DNA"/>
</dbReference>